<gene>
    <name evidence="1" type="ORF">S01H4_23846</name>
</gene>
<sequence>MEWDEINFNHKQVLNNLSCFYHFGICYKNHYDKLEIIEEALNRTHRKLIEALREGGTHTHKRNMIFTFQRLIELYQLAFINDDDYYNKCLAEICLTRFEKNKELIEQISKILTHERFSHRDHNILLRPYLFDFENLCFISWGHHYKQLRKSLEKELNKLVIKWMSEEKELESMINEKVLEIIKTVEPE</sequence>
<protein>
    <submittedName>
        <fullName evidence="1">Uncharacterized protein</fullName>
    </submittedName>
</protein>
<accession>X1C9I9</accession>
<dbReference type="EMBL" id="BART01011121">
    <property type="protein sequence ID" value="GAG81006.1"/>
    <property type="molecule type" value="Genomic_DNA"/>
</dbReference>
<dbReference type="AlphaFoldDB" id="X1C9I9"/>
<evidence type="ECO:0000313" key="1">
    <source>
        <dbReference type="EMBL" id="GAG81006.1"/>
    </source>
</evidence>
<proteinExistence type="predicted"/>
<name>X1C9I9_9ZZZZ</name>
<organism evidence="1">
    <name type="scientific">marine sediment metagenome</name>
    <dbReference type="NCBI Taxonomy" id="412755"/>
    <lineage>
        <taxon>unclassified sequences</taxon>
        <taxon>metagenomes</taxon>
        <taxon>ecological metagenomes</taxon>
    </lineage>
</organism>
<reference evidence="1" key="1">
    <citation type="journal article" date="2014" name="Front. Microbiol.">
        <title>High frequency of phylogenetically diverse reductive dehalogenase-homologous genes in deep subseafloor sedimentary metagenomes.</title>
        <authorList>
            <person name="Kawai M."/>
            <person name="Futagami T."/>
            <person name="Toyoda A."/>
            <person name="Takaki Y."/>
            <person name="Nishi S."/>
            <person name="Hori S."/>
            <person name="Arai W."/>
            <person name="Tsubouchi T."/>
            <person name="Morono Y."/>
            <person name="Uchiyama I."/>
            <person name="Ito T."/>
            <person name="Fujiyama A."/>
            <person name="Inagaki F."/>
            <person name="Takami H."/>
        </authorList>
    </citation>
    <scope>NUCLEOTIDE SEQUENCE</scope>
    <source>
        <strain evidence="1">Expedition CK06-06</strain>
    </source>
</reference>
<feature type="non-terminal residue" evidence="1">
    <location>
        <position position="188"/>
    </location>
</feature>
<comment type="caution">
    <text evidence="1">The sequence shown here is derived from an EMBL/GenBank/DDBJ whole genome shotgun (WGS) entry which is preliminary data.</text>
</comment>